<dbReference type="AlphaFoldDB" id="A0A0S6VX59"/>
<sequence>MYSRERAERIIVEAMRKALQIGYKSINLGNAHIGINSGQGGVWAGLFKRTPVNLEMFDEGALKTTQLNMLQDLFRRYGVDASPAEVNAMLSALIGNGLERYAKAFLKSIPFLDSLIYDEADSLPVLAAASTYALGQIAVLRLEMEQPFGKLNLQAVKQTFQREFEHGKTLSRAIKEGQSSSTIVLDFETARKRYEHACQQPNPIEDDPFAISIEEMSPRSASKHAPSPKKPDGLAEKFEQLATLREKGILTEEEFQAQRQKLLNQL</sequence>
<dbReference type="InterPro" id="IPR018649">
    <property type="entry name" value="SHOCT"/>
</dbReference>
<organism evidence="2">
    <name type="scientific">Candidatus Moduliflexus flocculans</name>
    <dbReference type="NCBI Taxonomy" id="1499966"/>
    <lineage>
        <taxon>Bacteria</taxon>
        <taxon>Candidatus Moduliflexota</taxon>
        <taxon>Candidatus Moduliflexia</taxon>
        <taxon>Candidatus Moduliflexales</taxon>
        <taxon>Candidatus Moduliflexaceae</taxon>
    </lineage>
</organism>
<dbReference type="HOGENOM" id="CLU_1044515_0_0_0"/>
<dbReference type="Pfam" id="PF09851">
    <property type="entry name" value="SHOCT"/>
    <property type="match status" value="1"/>
</dbReference>
<gene>
    <name evidence="2" type="ORF">U14_01291</name>
</gene>
<protein>
    <recommendedName>
        <fullName evidence="1">SHOCT domain-containing protein</fullName>
    </recommendedName>
</protein>
<name>A0A0S6VX59_9BACT</name>
<evidence type="ECO:0000313" key="3">
    <source>
        <dbReference type="Proteomes" id="UP000030700"/>
    </source>
</evidence>
<proteinExistence type="predicted"/>
<keyword evidence="3" id="KW-1185">Reference proteome</keyword>
<dbReference type="STRING" id="1499966.U14_01291"/>
<accession>A0A0S6VX59</accession>
<feature type="domain" description="SHOCT" evidence="1">
    <location>
        <begin position="239"/>
        <end position="263"/>
    </location>
</feature>
<dbReference type="EMBL" id="DF820455">
    <property type="protein sequence ID" value="GAK50065.1"/>
    <property type="molecule type" value="Genomic_DNA"/>
</dbReference>
<dbReference type="Proteomes" id="UP000030700">
    <property type="component" value="Unassembled WGS sequence"/>
</dbReference>
<reference evidence="2" key="1">
    <citation type="journal article" date="2015" name="PeerJ">
        <title>First genomic representation of candidate bacterial phylum KSB3 points to enhanced environmental sensing as a trigger of wastewater bulking.</title>
        <authorList>
            <person name="Sekiguchi Y."/>
            <person name="Ohashi A."/>
            <person name="Parks D.H."/>
            <person name="Yamauchi T."/>
            <person name="Tyson G.W."/>
            <person name="Hugenholtz P."/>
        </authorList>
    </citation>
    <scope>NUCLEOTIDE SEQUENCE [LARGE SCALE GENOMIC DNA]</scope>
</reference>
<evidence type="ECO:0000259" key="1">
    <source>
        <dbReference type="Pfam" id="PF09851"/>
    </source>
</evidence>
<evidence type="ECO:0000313" key="2">
    <source>
        <dbReference type="EMBL" id="GAK50065.1"/>
    </source>
</evidence>